<name>A0A4P5PMM7_9ENTE</name>
<feature type="domain" description="Alpha-D-phosphohexomutase alpha/beta/alpha" evidence="15">
    <location>
        <begin position="260"/>
        <end position="368"/>
    </location>
</feature>
<dbReference type="RefSeq" id="WP_146622908.1">
    <property type="nucleotide sequence ID" value="NZ_BJCC01000019.1"/>
</dbReference>
<dbReference type="InterPro" id="IPR005843">
    <property type="entry name" value="A-D-PHexomutase_C"/>
</dbReference>
<dbReference type="InterPro" id="IPR005846">
    <property type="entry name" value="A-D-PHexomutase_a/b/a-III"/>
</dbReference>
<feature type="domain" description="Alpha-D-phosphohexomutase alpha/beta/alpha" evidence="14">
    <location>
        <begin position="164"/>
        <end position="256"/>
    </location>
</feature>
<evidence type="ECO:0000259" key="12">
    <source>
        <dbReference type="Pfam" id="PF00408"/>
    </source>
</evidence>
<evidence type="ECO:0000256" key="7">
    <source>
        <dbReference type="ARBA" id="ARBA00066330"/>
    </source>
</evidence>
<evidence type="ECO:0000256" key="1">
    <source>
        <dbReference type="ARBA" id="ARBA00010231"/>
    </source>
</evidence>
<gene>
    <name evidence="9 16" type="primary">glmM</name>
    <name evidence="16" type="ORF">NRIC_23740</name>
</gene>
<comment type="similarity">
    <text evidence="1 9 10">Belongs to the phosphohexose mutase family.</text>
</comment>
<feature type="binding site" evidence="9">
    <location>
        <position position="243"/>
    </location>
    <ligand>
        <name>Mg(2+)</name>
        <dbReference type="ChEBI" id="CHEBI:18420"/>
    </ligand>
</feature>
<sequence length="451" mass="48889">MGKYFGTDGVRGIANKELTPELAFKLGRCGGYVLSQHEESDSRPRVLVGRDTRVSGEMLESALIAGLLSVGIEVFQLGVISTPGVAYLTRLQKASAGVMISASHNPAEDNGIKFFGGDGFKLVDEQEAEIEALLDAETDLLPRPSAEGLGTLDEFHEGLLKYSQFLVQTIPGDLAGITVCIDAANGATSTSVNRLFADLETDFYTMGTNPNGLNINDGVGSTHPEKLGEFVLEKQADAGLAFDGDGDRVIAVDENGRIIDGDQIMYICAKYLSERKRLKKDTVVTTVMSNLGFHKAIEDIGLQDVVTAVGDRYVVEEMRKNDYNLGGEQSGHVLFLDYNTTGDGMLTGIQLLNIMKQTGKKLSELADEVTIYPQRLVNIRVNNKYGAMDVPAIKKVIEDAEAEMNGEGRILVRPSGTEPLLRVMAEAPTIEKVDYYVEKIAAVVKQEIGLD</sequence>
<evidence type="ECO:0000256" key="5">
    <source>
        <dbReference type="ARBA" id="ARBA00023235"/>
    </source>
</evidence>
<comment type="cofactor">
    <cofactor evidence="9">
        <name>Mg(2+)</name>
        <dbReference type="ChEBI" id="CHEBI:18420"/>
    </cofactor>
    <text evidence="9">Binds 1 Mg(2+) ion per subunit.</text>
</comment>
<feature type="active site" description="Phosphoserine intermediate" evidence="9">
    <location>
        <position position="103"/>
    </location>
</feature>
<feature type="modified residue" description="Phosphoserine" evidence="9">
    <location>
        <position position="103"/>
    </location>
</feature>
<dbReference type="CDD" id="cd05802">
    <property type="entry name" value="GlmM"/>
    <property type="match status" value="1"/>
</dbReference>
<evidence type="ECO:0000256" key="10">
    <source>
        <dbReference type="RuleBase" id="RU004326"/>
    </source>
</evidence>
<dbReference type="Gene3D" id="3.30.310.50">
    <property type="entry name" value="Alpha-D-phosphohexomutase, C-terminal domain"/>
    <property type="match status" value="1"/>
</dbReference>
<dbReference type="InterPro" id="IPR005845">
    <property type="entry name" value="A-D-PHexomutase_a/b/a-II"/>
</dbReference>
<dbReference type="PANTHER" id="PTHR42946">
    <property type="entry name" value="PHOSPHOHEXOSE MUTASE"/>
    <property type="match status" value="1"/>
</dbReference>
<feature type="binding site" evidence="9">
    <location>
        <position position="245"/>
    </location>
    <ligand>
        <name>Mg(2+)</name>
        <dbReference type="ChEBI" id="CHEBI:18420"/>
    </ligand>
</feature>
<reference evidence="17" key="1">
    <citation type="submission" date="2019-02" db="EMBL/GenBank/DDBJ databases">
        <title>Draft genome sequence of Enterococcus sp. Gos25-1.</title>
        <authorList>
            <person name="Tanaka N."/>
            <person name="Shiwa Y."/>
            <person name="Fujita N."/>
        </authorList>
    </citation>
    <scope>NUCLEOTIDE SEQUENCE [LARGE SCALE GENOMIC DNA]</scope>
    <source>
        <strain evidence="17">Gos25-1</strain>
    </source>
</reference>
<dbReference type="EC" id="5.4.2.10" evidence="7 9"/>
<evidence type="ECO:0000256" key="4">
    <source>
        <dbReference type="ARBA" id="ARBA00022842"/>
    </source>
</evidence>
<keyword evidence="5 9" id="KW-0413">Isomerase</keyword>
<keyword evidence="4 9" id="KW-0460">Magnesium</keyword>
<evidence type="ECO:0000256" key="9">
    <source>
        <dbReference type="HAMAP-Rule" id="MF_01554"/>
    </source>
</evidence>
<dbReference type="Proteomes" id="UP000290567">
    <property type="component" value="Unassembled WGS sequence"/>
</dbReference>
<comment type="function">
    <text evidence="9 11">Catalyzes the conversion of glucosamine-6-phosphate to glucosamine-1-phosphate.</text>
</comment>
<feature type="domain" description="Alpha-D-phosphohexomutase alpha/beta/alpha" evidence="13">
    <location>
        <begin position="3"/>
        <end position="138"/>
    </location>
</feature>
<dbReference type="GO" id="GO:0005829">
    <property type="term" value="C:cytosol"/>
    <property type="evidence" value="ECO:0007669"/>
    <property type="project" value="TreeGrafter"/>
</dbReference>
<dbReference type="InterPro" id="IPR005844">
    <property type="entry name" value="A-D-PHexomutase_a/b/a-I"/>
</dbReference>
<dbReference type="PANTHER" id="PTHR42946:SF1">
    <property type="entry name" value="PHOSPHOGLUCOMUTASE (ALPHA-D-GLUCOSE-1,6-BISPHOSPHATE-DEPENDENT)"/>
    <property type="match status" value="1"/>
</dbReference>
<dbReference type="GO" id="GO:0000287">
    <property type="term" value="F:magnesium ion binding"/>
    <property type="evidence" value="ECO:0007669"/>
    <property type="project" value="UniProtKB-UniRule"/>
</dbReference>
<dbReference type="GO" id="GO:0008966">
    <property type="term" value="F:phosphoglucosamine mutase activity"/>
    <property type="evidence" value="ECO:0007669"/>
    <property type="project" value="UniProtKB-UniRule"/>
</dbReference>
<evidence type="ECO:0000313" key="16">
    <source>
        <dbReference type="EMBL" id="GCF94483.1"/>
    </source>
</evidence>
<dbReference type="InterPro" id="IPR036900">
    <property type="entry name" value="A-D-PHexomutase_C_sf"/>
</dbReference>
<evidence type="ECO:0000259" key="14">
    <source>
        <dbReference type="Pfam" id="PF02879"/>
    </source>
</evidence>
<keyword evidence="17" id="KW-1185">Reference proteome</keyword>
<dbReference type="EMBL" id="BJCC01000019">
    <property type="protein sequence ID" value="GCF94483.1"/>
    <property type="molecule type" value="Genomic_DNA"/>
</dbReference>
<evidence type="ECO:0000256" key="11">
    <source>
        <dbReference type="RuleBase" id="RU004327"/>
    </source>
</evidence>
<dbReference type="Pfam" id="PF02878">
    <property type="entry name" value="PGM_PMM_I"/>
    <property type="match status" value="1"/>
</dbReference>
<evidence type="ECO:0000256" key="2">
    <source>
        <dbReference type="ARBA" id="ARBA00022553"/>
    </source>
</evidence>
<organism evidence="16 17">
    <name type="scientific">Enterococcus florum</name>
    <dbReference type="NCBI Taxonomy" id="2480627"/>
    <lineage>
        <taxon>Bacteria</taxon>
        <taxon>Bacillati</taxon>
        <taxon>Bacillota</taxon>
        <taxon>Bacilli</taxon>
        <taxon>Lactobacillales</taxon>
        <taxon>Enterococcaceae</taxon>
        <taxon>Enterococcus</taxon>
    </lineage>
</organism>
<dbReference type="SUPFAM" id="SSF55957">
    <property type="entry name" value="Phosphoglucomutase, C-terminal domain"/>
    <property type="match status" value="1"/>
</dbReference>
<comment type="caution">
    <text evidence="16">The sequence shown here is derived from an EMBL/GenBank/DDBJ whole genome shotgun (WGS) entry which is preliminary data.</text>
</comment>
<comment type="catalytic activity">
    <reaction evidence="6 9 11">
        <text>alpha-D-glucosamine 1-phosphate = D-glucosamine 6-phosphate</text>
        <dbReference type="Rhea" id="RHEA:23424"/>
        <dbReference type="ChEBI" id="CHEBI:58516"/>
        <dbReference type="ChEBI" id="CHEBI:58725"/>
        <dbReference type="EC" id="5.4.2.10"/>
    </reaction>
</comment>
<dbReference type="InterPro" id="IPR016055">
    <property type="entry name" value="A-D-PHexomutase_a/b/a-I/II/III"/>
</dbReference>
<dbReference type="Pfam" id="PF02880">
    <property type="entry name" value="PGM_PMM_III"/>
    <property type="match status" value="1"/>
</dbReference>
<dbReference type="FunFam" id="3.40.120.10:FF:000001">
    <property type="entry name" value="Phosphoglucosamine mutase"/>
    <property type="match status" value="1"/>
</dbReference>
<feature type="binding site" description="via phosphate group" evidence="9">
    <location>
        <position position="103"/>
    </location>
    <ligand>
        <name>Mg(2+)</name>
        <dbReference type="ChEBI" id="CHEBI:18420"/>
    </ligand>
</feature>
<dbReference type="InterPro" id="IPR016066">
    <property type="entry name" value="A-D-PHexomutase_CS"/>
</dbReference>
<keyword evidence="3 9" id="KW-0479">Metal-binding</keyword>
<dbReference type="PROSITE" id="PS00710">
    <property type="entry name" value="PGM_PMM"/>
    <property type="match status" value="1"/>
</dbReference>
<feature type="domain" description="Alpha-D-phosphohexomutase C-terminal" evidence="12">
    <location>
        <begin position="376"/>
        <end position="442"/>
    </location>
</feature>
<evidence type="ECO:0000256" key="6">
    <source>
        <dbReference type="ARBA" id="ARBA00050364"/>
    </source>
</evidence>
<dbReference type="HAMAP" id="MF_01554_B">
    <property type="entry name" value="GlmM_B"/>
    <property type="match status" value="1"/>
</dbReference>
<dbReference type="Pfam" id="PF00408">
    <property type="entry name" value="PGM_PMM_IV"/>
    <property type="match status" value="1"/>
</dbReference>
<dbReference type="GO" id="GO:0005975">
    <property type="term" value="P:carbohydrate metabolic process"/>
    <property type="evidence" value="ECO:0007669"/>
    <property type="project" value="InterPro"/>
</dbReference>
<dbReference type="InterPro" id="IPR050060">
    <property type="entry name" value="Phosphoglucosamine_mutase"/>
</dbReference>
<dbReference type="FunFam" id="3.40.120.10:FF:000002">
    <property type="entry name" value="Phosphoglucosamine mutase"/>
    <property type="match status" value="1"/>
</dbReference>
<dbReference type="GO" id="GO:0009252">
    <property type="term" value="P:peptidoglycan biosynthetic process"/>
    <property type="evidence" value="ECO:0007669"/>
    <property type="project" value="TreeGrafter"/>
</dbReference>
<evidence type="ECO:0000256" key="8">
    <source>
        <dbReference type="ARBA" id="ARBA00068193"/>
    </source>
</evidence>
<accession>A0A4P5PMM7</accession>
<dbReference type="GO" id="GO:0006048">
    <property type="term" value="P:UDP-N-acetylglucosamine biosynthetic process"/>
    <property type="evidence" value="ECO:0007669"/>
    <property type="project" value="TreeGrafter"/>
</dbReference>
<dbReference type="NCBIfam" id="TIGR01455">
    <property type="entry name" value="glmM"/>
    <property type="match status" value="1"/>
</dbReference>
<dbReference type="Gene3D" id="3.40.120.10">
    <property type="entry name" value="Alpha-D-Glucose-1,6-Bisphosphate, subunit A, domain 3"/>
    <property type="match status" value="3"/>
</dbReference>
<dbReference type="InterPro" id="IPR006352">
    <property type="entry name" value="GlmM_bact"/>
</dbReference>
<dbReference type="OrthoDB" id="9806956at2"/>
<feature type="binding site" evidence="9">
    <location>
        <position position="247"/>
    </location>
    <ligand>
        <name>Mg(2+)</name>
        <dbReference type="ChEBI" id="CHEBI:18420"/>
    </ligand>
</feature>
<dbReference type="FunFam" id="3.30.310.50:FF:000001">
    <property type="entry name" value="Phosphoglucosamine mutase"/>
    <property type="match status" value="1"/>
</dbReference>
<dbReference type="Pfam" id="PF02879">
    <property type="entry name" value="PGM_PMM_II"/>
    <property type="match status" value="1"/>
</dbReference>
<proteinExistence type="inferred from homology"/>
<dbReference type="SUPFAM" id="SSF53738">
    <property type="entry name" value="Phosphoglucomutase, first 3 domains"/>
    <property type="match status" value="3"/>
</dbReference>
<evidence type="ECO:0000256" key="3">
    <source>
        <dbReference type="ARBA" id="ARBA00022723"/>
    </source>
</evidence>
<evidence type="ECO:0000259" key="13">
    <source>
        <dbReference type="Pfam" id="PF02878"/>
    </source>
</evidence>
<keyword evidence="2 9" id="KW-0597">Phosphoprotein</keyword>
<dbReference type="PRINTS" id="PR00509">
    <property type="entry name" value="PGMPMM"/>
</dbReference>
<comment type="PTM">
    <text evidence="9">Activated by phosphorylation.</text>
</comment>
<dbReference type="AlphaFoldDB" id="A0A4P5PMM7"/>
<protein>
    <recommendedName>
        <fullName evidence="8 9">Phosphoglucosamine mutase</fullName>
        <ecNumber evidence="7 9">5.4.2.10</ecNumber>
    </recommendedName>
</protein>
<dbReference type="NCBIfam" id="NF008139">
    <property type="entry name" value="PRK10887.1"/>
    <property type="match status" value="1"/>
</dbReference>
<dbReference type="GO" id="GO:0004615">
    <property type="term" value="F:phosphomannomutase activity"/>
    <property type="evidence" value="ECO:0007669"/>
    <property type="project" value="TreeGrafter"/>
</dbReference>
<evidence type="ECO:0000313" key="17">
    <source>
        <dbReference type="Proteomes" id="UP000290567"/>
    </source>
</evidence>
<dbReference type="InterPro" id="IPR005841">
    <property type="entry name" value="Alpha-D-phosphohexomutase_SF"/>
</dbReference>
<evidence type="ECO:0000259" key="15">
    <source>
        <dbReference type="Pfam" id="PF02880"/>
    </source>
</evidence>